<protein>
    <recommendedName>
        <fullName evidence="15">phytol kinase</fullName>
        <ecNumber evidence="15">2.7.1.182</ecNumber>
    </recommendedName>
</protein>
<feature type="region of interest" description="Disordered" evidence="18">
    <location>
        <begin position="133"/>
        <end position="154"/>
    </location>
</feature>
<evidence type="ECO:0000256" key="2">
    <source>
        <dbReference type="ARBA" id="ARBA00010794"/>
    </source>
</evidence>
<keyword evidence="12" id="KW-1133">Transmembrane helix</keyword>
<evidence type="ECO:0000256" key="16">
    <source>
        <dbReference type="ARBA" id="ARBA00048889"/>
    </source>
</evidence>
<sequence length="1169" mass="119123">MATRLPQPPSSSSAAAVEHGADDDDHPAQWAQRAGGSGCTRSSDGARAMAVHVRLHDMAAVQHSTMLLLARPAEQLVLIDALLQAQGLRACARALEAQRLEVVQVQKAADAAVAGAADTATAVGEAAATAEALPLPSATGPPPPAAAPAVAPQQRPLDGQLRDILERAAQLANGALTLCQQASGKLSLACKGAGSAELKVSTRMLQELADSQLGEHAAALALEVLGGVQPWRHQKQRPVRPYMSYRQRAMASRARGGGGGGGGRGAGCPSQLQLAGPRQQFLLFADTVATLAAAGYGGGVRGTYGLPPELSAAIPVVDERDQYGGQQLLTRVFGRAVDLPIAQLSSWYQGSGLREPAGGGGAEAWWMPLSPSALCTLLLQLAQAAVASSATERSRSNDSGGAGAGAGGSGGSGGGSSAPTVPAAGAVPLLLPYGSEAFRFALDALWQGRAVWIGPRRKMAEARSRGRSDSSQQQQREQLAADTNSSSSAAGGQEERLRLRPRLPLRWWRVLVGLLRCHGLLSRAFGANGGTATKHAMPPEDTMYFLLRVPRDEDGVSKHSSTAGTLCGRPQLPPRPNPDIAAALAAGLLPAVESVLRRPPGLRAASDTHCCDATDVAVLGGLLQSERDVDPDHPWAGVLTAEANASMPVDACVAQLLAFAPPRQLSSLLHSLRKLLLLSVDSCVAVSVETVAEHLRRSGQVPVGMSVEQRAAHIASTMLPYRLVPLGDFAKLVSGLCLSPGFWSDRLQPFGVAPSDGGGSSAGGGGGGEPEQARVQRRARLMLSHMLHVLLPGLVRAVAGTERFADMEARAQPAAATRHGARASSQQSQHFGTHQRALRCLVPWLAQSVGRWALAAAEADAGDSGSAASGRSGSSRSKGGGSSSNSSSSSIGKAGGNSIGKGGGNSSGKGGSGAGGVPEAPRHYASPQAAAAAAASWQQLLTQEVDLMPVLEEMAKLVSAGSDAPRDFVEAAAVLLIGLASTQSGAAMIQTAVGKVGGPLGPRSKFVSALQSHPCAKAREAVRTRSLVALAAQALTALRQQPGAGAAAGSGSGGGLGPEAATAAREVLQAATTVPLLSPAEAWAEAEAEASSAVASRSSTSPPAAAPPPPPPVLVRSCAHSGCTNVTGDSEAGLEAGLRHCAGCGAVAYCGRACQVAHWKEGHKETCGK</sequence>
<keyword evidence="6" id="KW-0812">Transmembrane</keyword>
<evidence type="ECO:0000256" key="4">
    <source>
        <dbReference type="ARBA" id="ARBA00022640"/>
    </source>
</evidence>
<keyword evidence="13" id="KW-0472">Membrane</keyword>
<comment type="similarity">
    <text evidence="2">Belongs to the polyprenol kinase family.</text>
</comment>
<feature type="region of interest" description="Disordered" evidence="18">
    <location>
        <begin position="1088"/>
        <end position="1112"/>
    </location>
</feature>
<feature type="domain" description="MYND-type" evidence="19">
    <location>
        <begin position="1118"/>
        <end position="1167"/>
    </location>
</feature>
<evidence type="ECO:0000256" key="18">
    <source>
        <dbReference type="SAM" id="MobiDB-lite"/>
    </source>
</evidence>
<dbReference type="GeneID" id="66052853"/>
<dbReference type="InterPro" id="IPR039606">
    <property type="entry name" value="Phytol/farnesol_kinase"/>
</dbReference>
<keyword evidence="11" id="KW-0809">Transit peptide</keyword>
<comment type="subcellular location">
    <subcellularLocation>
        <location evidence="1">Plastid</location>
        <location evidence="1">Chloroplast membrane</location>
        <topology evidence="1">Multi-pass membrane protein</topology>
    </subcellularLocation>
</comment>
<dbReference type="EMBL" id="CM008964">
    <property type="protein sequence ID" value="PNW85150.1"/>
    <property type="molecule type" value="Genomic_DNA"/>
</dbReference>
<dbReference type="GO" id="GO:0010276">
    <property type="term" value="F:phytol kinase activity"/>
    <property type="evidence" value="ECO:0007669"/>
    <property type="project" value="UniProtKB-EC"/>
</dbReference>
<feature type="compositionally biased region" description="Low complexity" evidence="18">
    <location>
        <begin position="860"/>
        <end position="892"/>
    </location>
</feature>
<dbReference type="Gene3D" id="6.10.140.2220">
    <property type="match status" value="1"/>
</dbReference>
<feature type="region of interest" description="Disordered" evidence="18">
    <location>
        <begin position="809"/>
        <end position="830"/>
    </location>
</feature>
<dbReference type="InterPro" id="IPR002893">
    <property type="entry name" value="Znf_MYND"/>
</dbReference>
<evidence type="ECO:0000256" key="6">
    <source>
        <dbReference type="ARBA" id="ARBA00022692"/>
    </source>
</evidence>
<accession>A0A2K3DX86</accession>
<feature type="compositionally biased region" description="Gly residues" evidence="18">
    <location>
        <begin position="400"/>
        <end position="416"/>
    </location>
</feature>
<evidence type="ECO:0000256" key="5">
    <source>
        <dbReference type="ARBA" id="ARBA00022679"/>
    </source>
</evidence>
<dbReference type="OrthoDB" id="551542at2759"/>
<keyword evidence="7" id="KW-0479">Metal-binding</keyword>
<keyword evidence="10" id="KW-0862">Zinc</keyword>
<feature type="region of interest" description="Disordered" evidence="18">
    <location>
        <begin position="860"/>
        <end position="925"/>
    </location>
</feature>
<dbReference type="PROSITE" id="PS01360">
    <property type="entry name" value="ZF_MYND_1"/>
    <property type="match status" value="1"/>
</dbReference>
<dbReference type="AlphaFoldDB" id="A0A2K3DX86"/>
<feature type="region of interest" description="Disordered" evidence="18">
    <location>
        <begin position="1"/>
        <end position="43"/>
    </location>
</feature>
<dbReference type="Gramene" id="PNW85150">
    <property type="protein sequence ID" value="PNW85150"/>
    <property type="gene ID" value="CHLRE_03g173850v5"/>
</dbReference>
<feature type="region of interest" description="Disordered" evidence="18">
    <location>
        <begin position="754"/>
        <end position="773"/>
    </location>
</feature>
<keyword evidence="3" id="KW-0150">Chloroplast</keyword>
<dbReference type="KEGG" id="cre:CHLRE_03g173850v5"/>
<feature type="region of interest" description="Disordered" evidence="18">
    <location>
        <begin position="390"/>
        <end position="418"/>
    </location>
</feature>
<dbReference type="GO" id="GO:0008270">
    <property type="term" value="F:zinc ion binding"/>
    <property type="evidence" value="ECO:0007669"/>
    <property type="project" value="UniProtKB-KW"/>
</dbReference>
<evidence type="ECO:0000259" key="19">
    <source>
        <dbReference type="PROSITE" id="PS50865"/>
    </source>
</evidence>
<evidence type="ECO:0000256" key="12">
    <source>
        <dbReference type="ARBA" id="ARBA00022989"/>
    </source>
</evidence>
<feature type="compositionally biased region" description="Polar residues" evidence="18">
    <location>
        <begin position="481"/>
        <end position="490"/>
    </location>
</feature>
<evidence type="ECO:0000256" key="7">
    <source>
        <dbReference type="ARBA" id="ARBA00022723"/>
    </source>
</evidence>
<feature type="compositionally biased region" description="Gly residues" evidence="18">
    <location>
        <begin position="893"/>
        <end position="916"/>
    </location>
</feature>
<evidence type="ECO:0000256" key="10">
    <source>
        <dbReference type="ARBA" id="ARBA00022833"/>
    </source>
</evidence>
<dbReference type="PROSITE" id="PS50865">
    <property type="entry name" value="ZF_MYND_2"/>
    <property type="match status" value="1"/>
</dbReference>
<feature type="compositionally biased region" description="Low complexity" evidence="18">
    <location>
        <begin position="1088"/>
        <end position="1103"/>
    </location>
</feature>
<dbReference type="GO" id="GO:0009507">
    <property type="term" value="C:chloroplast"/>
    <property type="evidence" value="ECO:0007669"/>
    <property type="project" value="UniProtKB-SubCell"/>
</dbReference>
<feature type="region of interest" description="Disordered" evidence="18">
    <location>
        <begin position="251"/>
        <end position="270"/>
    </location>
</feature>
<keyword evidence="9" id="KW-0418">Kinase</keyword>
<keyword evidence="21" id="KW-1185">Reference proteome</keyword>
<dbReference type="SUPFAM" id="SSF144232">
    <property type="entry name" value="HIT/MYND zinc finger-like"/>
    <property type="match status" value="1"/>
</dbReference>
<reference evidence="20 21" key="1">
    <citation type="journal article" date="2007" name="Science">
        <title>The Chlamydomonas genome reveals the evolution of key animal and plant functions.</title>
        <authorList>
            <person name="Merchant S.S."/>
            <person name="Prochnik S.E."/>
            <person name="Vallon O."/>
            <person name="Harris E.H."/>
            <person name="Karpowicz S.J."/>
            <person name="Witman G.B."/>
            <person name="Terry A."/>
            <person name="Salamov A."/>
            <person name="Fritz-Laylin L.K."/>
            <person name="Marechal-Drouard L."/>
            <person name="Marshall W.F."/>
            <person name="Qu L.H."/>
            <person name="Nelson D.R."/>
            <person name="Sanderfoot A.A."/>
            <person name="Spalding M.H."/>
            <person name="Kapitonov V.V."/>
            <person name="Ren Q."/>
            <person name="Ferris P."/>
            <person name="Lindquist E."/>
            <person name="Shapiro H."/>
            <person name="Lucas S.M."/>
            <person name="Grimwood J."/>
            <person name="Schmutz J."/>
            <person name="Cardol P."/>
            <person name="Cerutti H."/>
            <person name="Chanfreau G."/>
            <person name="Chen C.L."/>
            <person name="Cognat V."/>
            <person name="Croft M.T."/>
            <person name="Dent R."/>
            <person name="Dutcher S."/>
            <person name="Fernandez E."/>
            <person name="Fukuzawa H."/>
            <person name="Gonzalez-Ballester D."/>
            <person name="Gonzalez-Halphen D."/>
            <person name="Hallmann A."/>
            <person name="Hanikenne M."/>
            <person name="Hippler M."/>
            <person name="Inwood W."/>
            <person name="Jabbari K."/>
            <person name="Kalanon M."/>
            <person name="Kuras R."/>
            <person name="Lefebvre P.A."/>
            <person name="Lemaire S.D."/>
            <person name="Lobanov A.V."/>
            <person name="Lohr M."/>
            <person name="Manuell A."/>
            <person name="Meier I."/>
            <person name="Mets L."/>
            <person name="Mittag M."/>
            <person name="Mittelmeier T."/>
            <person name="Moroney J.V."/>
            <person name="Moseley J."/>
            <person name="Napoli C."/>
            <person name="Nedelcu A.M."/>
            <person name="Niyogi K."/>
            <person name="Novoselov S.V."/>
            <person name="Paulsen I.T."/>
            <person name="Pazour G."/>
            <person name="Purton S."/>
            <person name="Ral J.P."/>
            <person name="Riano-Pachon D.M."/>
            <person name="Riekhof W."/>
            <person name="Rymarquis L."/>
            <person name="Schroda M."/>
            <person name="Stern D."/>
            <person name="Umen J."/>
            <person name="Willows R."/>
            <person name="Wilson N."/>
            <person name="Zimmer S.L."/>
            <person name="Allmer J."/>
            <person name="Balk J."/>
            <person name="Bisova K."/>
            <person name="Chen C.J."/>
            <person name="Elias M."/>
            <person name="Gendler K."/>
            <person name="Hauser C."/>
            <person name="Lamb M.R."/>
            <person name="Ledford H."/>
            <person name="Long J.C."/>
            <person name="Minagawa J."/>
            <person name="Page M.D."/>
            <person name="Pan J."/>
            <person name="Pootakham W."/>
            <person name="Roje S."/>
            <person name="Rose A."/>
            <person name="Stahlberg E."/>
            <person name="Terauchi A.M."/>
            <person name="Yang P."/>
            <person name="Ball S."/>
            <person name="Bowler C."/>
            <person name="Dieckmann C.L."/>
            <person name="Gladyshev V.N."/>
            <person name="Green P."/>
            <person name="Jorgensen R."/>
            <person name="Mayfield S."/>
            <person name="Mueller-Roeber B."/>
            <person name="Rajamani S."/>
            <person name="Sayre R.T."/>
            <person name="Brokstein P."/>
            <person name="Dubchak I."/>
            <person name="Goodstein D."/>
            <person name="Hornick L."/>
            <person name="Huang Y.W."/>
            <person name="Jhaveri J."/>
            <person name="Luo Y."/>
            <person name="Martinez D."/>
            <person name="Ngau W.C."/>
            <person name="Otillar B."/>
            <person name="Poliakov A."/>
            <person name="Porter A."/>
            <person name="Szajkowski L."/>
            <person name="Werner G."/>
            <person name="Zhou K."/>
            <person name="Grigoriev I.V."/>
            <person name="Rokhsar D.S."/>
            <person name="Grossman A.R."/>
        </authorList>
    </citation>
    <scope>NUCLEOTIDE SEQUENCE [LARGE SCALE GENOMIC DNA]</scope>
    <source>
        <strain evidence="21">CC-503</strain>
    </source>
</reference>
<dbReference type="RefSeq" id="XP_042926053.1">
    <property type="nucleotide sequence ID" value="XM_043060924.1"/>
</dbReference>
<evidence type="ECO:0000256" key="11">
    <source>
        <dbReference type="ARBA" id="ARBA00022946"/>
    </source>
</evidence>
<proteinExistence type="inferred from homology"/>
<feature type="compositionally biased region" description="Gly residues" evidence="18">
    <location>
        <begin position="255"/>
        <end position="266"/>
    </location>
</feature>
<gene>
    <name evidence="20" type="ORF">CHLRE_03g173850v5</name>
</gene>
<evidence type="ECO:0000256" key="15">
    <source>
        <dbReference type="ARBA" id="ARBA00039024"/>
    </source>
</evidence>
<keyword evidence="5" id="KW-0808">Transferase</keyword>
<name>A0A2K3DX86_CHLRE</name>
<comment type="catalytic activity">
    <reaction evidence="16">
        <text>phytol + CTP = phytyl phosphate + CDP + H(+)</text>
        <dbReference type="Rhea" id="RHEA:38055"/>
        <dbReference type="ChEBI" id="CHEBI:15378"/>
        <dbReference type="ChEBI" id="CHEBI:17327"/>
        <dbReference type="ChEBI" id="CHEBI:37563"/>
        <dbReference type="ChEBI" id="CHEBI:58069"/>
        <dbReference type="ChEBI" id="CHEBI:75483"/>
        <dbReference type="EC" id="2.7.1.182"/>
    </reaction>
</comment>
<dbReference type="EC" id="2.7.1.182" evidence="15"/>
<dbReference type="GO" id="GO:0016020">
    <property type="term" value="C:membrane"/>
    <property type="evidence" value="ECO:0007669"/>
    <property type="project" value="UniProtKB-SubCell"/>
</dbReference>
<evidence type="ECO:0000256" key="3">
    <source>
        <dbReference type="ARBA" id="ARBA00022528"/>
    </source>
</evidence>
<keyword evidence="8 17" id="KW-0863">Zinc-finger</keyword>
<feature type="region of interest" description="Disordered" evidence="18">
    <location>
        <begin position="462"/>
        <end position="495"/>
    </location>
</feature>
<comment type="pathway">
    <text evidence="14">Cofactor biosynthesis; tocopherol biosynthesis.</text>
</comment>
<evidence type="ECO:0000256" key="8">
    <source>
        <dbReference type="ARBA" id="ARBA00022771"/>
    </source>
</evidence>
<dbReference type="Pfam" id="PF01753">
    <property type="entry name" value="zf-MYND"/>
    <property type="match status" value="1"/>
</dbReference>
<evidence type="ECO:0000256" key="17">
    <source>
        <dbReference type="PROSITE-ProRule" id="PRU00134"/>
    </source>
</evidence>
<feature type="compositionally biased region" description="Gly residues" evidence="18">
    <location>
        <begin position="756"/>
        <end position="769"/>
    </location>
</feature>
<evidence type="ECO:0000256" key="9">
    <source>
        <dbReference type="ARBA" id="ARBA00022777"/>
    </source>
</evidence>
<dbReference type="PANTHER" id="PTHR32523:SF8">
    <property type="entry name" value="DOLICHOL KINASE"/>
    <property type="match status" value="1"/>
</dbReference>
<evidence type="ECO:0000256" key="14">
    <source>
        <dbReference type="ARBA" id="ARBA00024015"/>
    </source>
</evidence>
<dbReference type="PANTHER" id="PTHR32523">
    <property type="entry name" value="PHYTOL KINASE 1, CHLOROPLASTIC"/>
    <property type="match status" value="1"/>
</dbReference>
<evidence type="ECO:0000313" key="21">
    <source>
        <dbReference type="Proteomes" id="UP000006906"/>
    </source>
</evidence>
<dbReference type="InParanoid" id="A0A2K3DX86"/>
<dbReference type="Proteomes" id="UP000006906">
    <property type="component" value="Chromosome 3"/>
</dbReference>
<evidence type="ECO:0000256" key="13">
    <source>
        <dbReference type="ARBA" id="ARBA00023136"/>
    </source>
</evidence>
<evidence type="ECO:0000313" key="20">
    <source>
        <dbReference type="EMBL" id="PNW85150.1"/>
    </source>
</evidence>
<organism evidence="20 21">
    <name type="scientific">Chlamydomonas reinhardtii</name>
    <name type="common">Chlamydomonas smithii</name>
    <dbReference type="NCBI Taxonomy" id="3055"/>
    <lineage>
        <taxon>Eukaryota</taxon>
        <taxon>Viridiplantae</taxon>
        <taxon>Chlorophyta</taxon>
        <taxon>core chlorophytes</taxon>
        <taxon>Chlorophyceae</taxon>
        <taxon>CS clade</taxon>
        <taxon>Chlamydomonadales</taxon>
        <taxon>Chlamydomonadaceae</taxon>
        <taxon>Chlamydomonas</taxon>
    </lineage>
</organism>
<keyword evidence="4" id="KW-0934">Plastid</keyword>
<evidence type="ECO:0000256" key="1">
    <source>
        <dbReference type="ARBA" id="ARBA00004508"/>
    </source>
</evidence>